<dbReference type="OrthoDB" id="191037at2759"/>
<dbReference type="InterPro" id="IPR015897">
    <property type="entry name" value="CHK_kinase-like"/>
</dbReference>
<organism evidence="2 3">
    <name type="scientific">Ignelater luminosus</name>
    <name type="common">Cucubano</name>
    <name type="synonym">Pyrophorus luminosus</name>
    <dbReference type="NCBI Taxonomy" id="2038154"/>
    <lineage>
        <taxon>Eukaryota</taxon>
        <taxon>Metazoa</taxon>
        <taxon>Ecdysozoa</taxon>
        <taxon>Arthropoda</taxon>
        <taxon>Hexapoda</taxon>
        <taxon>Insecta</taxon>
        <taxon>Pterygota</taxon>
        <taxon>Neoptera</taxon>
        <taxon>Endopterygota</taxon>
        <taxon>Coleoptera</taxon>
        <taxon>Polyphaga</taxon>
        <taxon>Elateriformia</taxon>
        <taxon>Elateroidea</taxon>
        <taxon>Elateridae</taxon>
        <taxon>Agrypninae</taxon>
        <taxon>Pyrophorini</taxon>
        <taxon>Ignelater</taxon>
    </lineage>
</organism>
<dbReference type="PANTHER" id="PTHR11012:SF30">
    <property type="entry name" value="PROTEIN KINASE-LIKE DOMAIN-CONTAINING"/>
    <property type="match status" value="1"/>
</dbReference>
<comment type="caution">
    <text evidence="2">The sequence shown here is derived from an EMBL/GenBank/DDBJ whole genome shotgun (WGS) entry which is preliminary data.</text>
</comment>
<dbReference type="PANTHER" id="PTHR11012">
    <property type="entry name" value="PROTEIN KINASE-LIKE DOMAIN-CONTAINING"/>
    <property type="match status" value="1"/>
</dbReference>
<dbReference type="Proteomes" id="UP000801492">
    <property type="component" value="Unassembled WGS sequence"/>
</dbReference>
<sequence length="417" mass="47750">MSNVNNLEGRIDNQIELLLKNIAEEEGFKDYKIEETIGSAKGDGYVGLMTAISIVGKTELGEEKVLHLIVKSAPKIDAVRDELCVTSMFEREIYMYDTVIPTFRKLEEEKGLEPFSSSPRCYKACTVEKSEALILENLRQGGYSLWEKKVPMEHDHVSLVMKEFGRFQAMSLAMRDQQPEKFKSLNENLFDILLMFIEKSDFITALRKLCINGLHSLDSLKDSKAYNIFQKIIDEDLSKFIQNLPQLVDNYSVILHGDGWTNNMMFKYEDKGNPGKPTKVCFFDFQTSGLGPAALDLSYFLYGCSSKTIIDNVDHYLDIYYESISTYLEKLGSNSQEIYPRSIFQEQWKKYSRYGLVNSMMLLHATLSEQNEVTDITELANSGKKVSDVFDYKLANAEIFNDRAKHIILHFVENGLI</sequence>
<reference evidence="2" key="1">
    <citation type="submission" date="2019-08" db="EMBL/GenBank/DDBJ databases">
        <title>The genome of the North American firefly Photinus pyralis.</title>
        <authorList>
            <consortium name="Photinus pyralis genome working group"/>
            <person name="Fallon T.R."/>
            <person name="Sander Lower S.E."/>
            <person name="Weng J.-K."/>
        </authorList>
    </citation>
    <scope>NUCLEOTIDE SEQUENCE</scope>
    <source>
        <strain evidence="2">TRF0915ILg1</strain>
        <tissue evidence="2">Whole body</tissue>
    </source>
</reference>
<dbReference type="Pfam" id="PF02958">
    <property type="entry name" value="EcKL"/>
    <property type="match status" value="1"/>
</dbReference>
<proteinExistence type="predicted"/>
<dbReference type="AlphaFoldDB" id="A0A8K0CUK6"/>
<evidence type="ECO:0000313" key="2">
    <source>
        <dbReference type="EMBL" id="KAF2893915.1"/>
    </source>
</evidence>
<feature type="domain" description="CHK kinase-like" evidence="1">
    <location>
        <begin position="133"/>
        <end position="330"/>
    </location>
</feature>
<keyword evidence="3" id="KW-1185">Reference proteome</keyword>
<gene>
    <name evidence="2" type="ORF">ILUMI_12258</name>
</gene>
<evidence type="ECO:0000313" key="3">
    <source>
        <dbReference type="Proteomes" id="UP000801492"/>
    </source>
</evidence>
<dbReference type="SMART" id="SM00587">
    <property type="entry name" value="CHK"/>
    <property type="match status" value="1"/>
</dbReference>
<dbReference type="InterPro" id="IPR011009">
    <property type="entry name" value="Kinase-like_dom_sf"/>
</dbReference>
<evidence type="ECO:0000259" key="1">
    <source>
        <dbReference type="SMART" id="SM00587"/>
    </source>
</evidence>
<name>A0A8K0CUK6_IGNLU</name>
<dbReference type="InterPro" id="IPR004119">
    <property type="entry name" value="EcKL"/>
</dbReference>
<accession>A0A8K0CUK6</accession>
<dbReference type="Gene3D" id="3.90.1200.10">
    <property type="match status" value="1"/>
</dbReference>
<dbReference type="EMBL" id="VTPC01007548">
    <property type="protein sequence ID" value="KAF2893915.1"/>
    <property type="molecule type" value="Genomic_DNA"/>
</dbReference>
<dbReference type="SUPFAM" id="SSF56112">
    <property type="entry name" value="Protein kinase-like (PK-like)"/>
    <property type="match status" value="1"/>
</dbReference>
<protein>
    <recommendedName>
        <fullName evidence="1">CHK kinase-like domain-containing protein</fullName>
    </recommendedName>
</protein>